<dbReference type="InterPro" id="IPR011006">
    <property type="entry name" value="CheY-like_superfamily"/>
</dbReference>
<keyword evidence="1 2" id="KW-0597">Phosphoprotein</keyword>
<dbReference type="Pfam" id="PF00072">
    <property type="entry name" value="Response_reg"/>
    <property type="match status" value="1"/>
</dbReference>
<sequence>MLSEFRKPPVPNPVLLDVMLPDVDGFEVLASLRRHPAFGKVPIIMLTGKATREAVLQGLNGGADGYITKPFEPDALMTAVRTVLGMPEPGAMR</sequence>
<proteinExistence type="predicted"/>
<feature type="modified residue" description="4-aspartylphosphate" evidence="2">
    <location>
        <position position="17"/>
    </location>
</feature>
<reference evidence="4 5" key="2">
    <citation type="submission" date="2020-05" db="EMBL/GenBank/DDBJ databases">
        <authorList>
            <person name="Khan S.A."/>
            <person name="Jeon C.O."/>
            <person name="Chun B.H."/>
        </authorList>
    </citation>
    <scope>NUCLEOTIDE SEQUENCE [LARGE SCALE GENOMIC DNA]</scope>
    <source>
        <strain evidence="4 5">H242</strain>
    </source>
</reference>
<organism evidence="4 5">
    <name type="scientific">Ramlibacter terrae</name>
    <dbReference type="NCBI Taxonomy" id="2732511"/>
    <lineage>
        <taxon>Bacteria</taxon>
        <taxon>Pseudomonadati</taxon>
        <taxon>Pseudomonadota</taxon>
        <taxon>Betaproteobacteria</taxon>
        <taxon>Burkholderiales</taxon>
        <taxon>Comamonadaceae</taxon>
        <taxon>Ramlibacter</taxon>
    </lineage>
</organism>
<evidence type="ECO:0000256" key="2">
    <source>
        <dbReference type="PROSITE-ProRule" id="PRU00169"/>
    </source>
</evidence>
<reference evidence="4 5" key="1">
    <citation type="submission" date="2020-05" db="EMBL/GenBank/DDBJ databases">
        <title>Ramlibacter rhizophilus sp. nov., isolated from rhizosphere soil of national flower Mugunghwa from South Korea.</title>
        <authorList>
            <person name="Zheng-Fei Y."/>
            <person name="Huan T."/>
        </authorList>
    </citation>
    <scope>NUCLEOTIDE SEQUENCE [LARGE SCALE GENOMIC DNA]</scope>
    <source>
        <strain evidence="4 5">H242</strain>
    </source>
</reference>
<keyword evidence="5" id="KW-1185">Reference proteome</keyword>
<dbReference type="PANTHER" id="PTHR44591">
    <property type="entry name" value="STRESS RESPONSE REGULATOR PROTEIN 1"/>
    <property type="match status" value="1"/>
</dbReference>
<dbReference type="PANTHER" id="PTHR44591:SF3">
    <property type="entry name" value="RESPONSE REGULATORY DOMAIN-CONTAINING PROTEIN"/>
    <property type="match status" value="1"/>
</dbReference>
<dbReference type="PROSITE" id="PS50110">
    <property type="entry name" value="RESPONSE_REGULATORY"/>
    <property type="match status" value="1"/>
</dbReference>
<dbReference type="InterPro" id="IPR050595">
    <property type="entry name" value="Bact_response_regulator"/>
</dbReference>
<feature type="domain" description="Response regulatory" evidence="3">
    <location>
        <begin position="1"/>
        <end position="84"/>
    </location>
</feature>
<dbReference type="SMART" id="SM00448">
    <property type="entry name" value="REC"/>
    <property type="match status" value="1"/>
</dbReference>
<name>A0ABX6P8I0_9BURK</name>
<evidence type="ECO:0000259" key="3">
    <source>
        <dbReference type="PROSITE" id="PS50110"/>
    </source>
</evidence>
<dbReference type="EMBL" id="CP053418">
    <property type="protein sequence ID" value="QJW85673.1"/>
    <property type="molecule type" value="Genomic_DNA"/>
</dbReference>
<dbReference type="Gene3D" id="3.40.50.2300">
    <property type="match status" value="1"/>
</dbReference>
<gene>
    <name evidence="4" type="ORF">HK414_27975</name>
</gene>
<dbReference type="InterPro" id="IPR001789">
    <property type="entry name" value="Sig_transdc_resp-reg_receiver"/>
</dbReference>
<accession>A0ABX6P8I0</accession>
<evidence type="ECO:0000256" key="1">
    <source>
        <dbReference type="ARBA" id="ARBA00022553"/>
    </source>
</evidence>
<protein>
    <submittedName>
        <fullName evidence="4">Response regulator transcription factor</fullName>
    </submittedName>
</protein>
<evidence type="ECO:0000313" key="4">
    <source>
        <dbReference type="EMBL" id="QJW85673.1"/>
    </source>
</evidence>
<evidence type="ECO:0000313" key="5">
    <source>
        <dbReference type="Proteomes" id="UP000500826"/>
    </source>
</evidence>
<dbReference type="SUPFAM" id="SSF52172">
    <property type="entry name" value="CheY-like"/>
    <property type="match status" value="1"/>
</dbReference>
<dbReference type="Proteomes" id="UP000500826">
    <property type="component" value="Chromosome"/>
</dbReference>